<dbReference type="RefSeq" id="WP_002637472.1">
    <property type="nucleotide sequence ID" value="NZ_CP012109.1"/>
</dbReference>
<evidence type="ECO:0000313" key="2">
    <source>
        <dbReference type="EMBL" id="AKQ63197.1"/>
    </source>
</evidence>
<feature type="domain" description="TipAS antibiotic-recognition" evidence="1">
    <location>
        <begin position="9"/>
        <end position="109"/>
    </location>
</feature>
<dbReference type="OrthoDB" id="9792348at2"/>
<dbReference type="SUPFAM" id="SSF89082">
    <property type="entry name" value="Antibiotic binding domain of TipA-like multidrug resistance regulators"/>
    <property type="match status" value="1"/>
</dbReference>
<keyword evidence="3" id="KW-1185">Reference proteome</keyword>
<gene>
    <name evidence="2" type="ORF">A176_000109</name>
</gene>
<dbReference type="InterPro" id="IPR012925">
    <property type="entry name" value="TipAS_dom"/>
</dbReference>
<dbReference type="Proteomes" id="UP000009026">
    <property type="component" value="Chromosome"/>
</dbReference>
<dbReference type="eggNOG" id="COG0789">
    <property type="taxonomic scope" value="Bacteria"/>
</dbReference>
<evidence type="ECO:0000313" key="3">
    <source>
        <dbReference type="Proteomes" id="UP000009026"/>
    </source>
</evidence>
<dbReference type="STRING" id="1297742.A176_000109"/>
<dbReference type="EMBL" id="CP012109">
    <property type="protein sequence ID" value="AKQ63197.1"/>
    <property type="molecule type" value="Genomic_DNA"/>
</dbReference>
<dbReference type="AlphaFoldDB" id="A0A0H4X5P5"/>
<dbReference type="KEGG" id="mym:A176_000109"/>
<proteinExistence type="predicted"/>
<dbReference type="InterPro" id="IPR036244">
    <property type="entry name" value="TipA-like_antibiotic-bd"/>
</dbReference>
<dbReference type="PATRIC" id="fig|1297742.4.peg.112"/>
<protein>
    <submittedName>
        <fullName evidence="2">Transcriptional activator tipA</fullName>
    </submittedName>
</protein>
<organism evidence="2 3">
    <name type="scientific">Pseudomyxococcus hansupus</name>
    <dbReference type="NCBI Taxonomy" id="1297742"/>
    <lineage>
        <taxon>Bacteria</taxon>
        <taxon>Pseudomonadati</taxon>
        <taxon>Myxococcota</taxon>
        <taxon>Myxococcia</taxon>
        <taxon>Myxococcales</taxon>
        <taxon>Cystobacterineae</taxon>
        <taxon>Myxococcaceae</taxon>
        <taxon>Pseudomyxococcus</taxon>
    </lineage>
</organism>
<sequence length="118" mass="13107">MFEKHCTPEQLQQLQARREALGEDAIRQVEAEWPQLIARVRAEMDQGTDPTSEPVRALAARWRELLTAFTGGDPGIQRALSAMHQQEPAAASKHGLDPQLFEYIGKAMACLDGLVSPR</sequence>
<dbReference type="Gene3D" id="1.10.490.50">
    <property type="entry name" value="Antibiotic binding domain of TipA-like multidrug resistance regulators"/>
    <property type="match status" value="1"/>
</dbReference>
<accession>A0A0H4X5P5</accession>
<evidence type="ECO:0000259" key="1">
    <source>
        <dbReference type="Pfam" id="PF07739"/>
    </source>
</evidence>
<reference evidence="2 3" key="1">
    <citation type="journal article" date="2016" name="PLoS ONE">
        <title>Complete Genome Sequence and Comparative Genomics of a Novel Myxobacterium Myxococcus hansupus.</title>
        <authorList>
            <person name="Sharma G."/>
            <person name="Narwani T."/>
            <person name="Subramanian S."/>
        </authorList>
    </citation>
    <scope>NUCLEOTIDE SEQUENCE [LARGE SCALE GENOMIC DNA]</scope>
    <source>
        <strain evidence="3">mixupus</strain>
    </source>
</reference>
<name>A0A0H4X5P5_9BACT</name>
<dbReference type="Pfam" id="PF07739">
    <property type="entry name" value="TipAS"/>
    <property type="match status" value="1"/>
</dbReference>